<evidence type="ECO:0000256" key="2">
    <source>
        <dbReference type="SAM" id="Coils"/>
    </source>
</evidence>
<dbReference type="InterPro" id="IPR039303">
    <property type="entry name" value="CCDC50"/>
</dbReference>
<dbReference type="Pfam" id="PF15295">
    <property type="entry name" value="CCDC50_N"/>
    <property type="match status" value="1"/>
</dbReference>
<proteinExistence type="predicted"/>
<dbReference type="Proteomes" id="UP001634394">
    <property type="component" value="Unassembled WGS sequence"/>
</dbReference>
<feature type="region of interest" description="Disordered" evidence="3">
    <location>
        <begin position="406"/>
        <end position="425"/>
    </location>
</feature>
<evidence type="ECO:0000313" key="5">
    <source>
        <dbReference type="EMBL" id="KAL3862573.1"/>
    </source>
</evidence>
<feature type="compositionally biased region" description="Basic and acidic residues" evidence="3">
    <location>
        <begin position="338"/>
        <end position="352"/>
    </location>
</feature>
<feature type="region of interest" description="Disordered" evidence="3">
    <location>
        <begin position="301"/>
        <end position="389"/>
    </location>
</feature>
<evidence type="ECO:0000313" key="6">
    <source>
        <dbReference type="Proteomes" id="UP001634394"/>
    </source>
</evidence>
<organism evidence="5 6">
    <name type="scientific">Sinanodonta woodiana</name>
    <name type="common">Chinese pond mussel</name>
    <name type="synonym">Anodonta woodiana</name>
    <dbReference type="NCBI Taxonomy" id="1069815"/>
    <lineage>
        <taxon>Eukaryota</taxon>
        <taxon>Metazoa</taxon>
        <taxon>Spiralia</taxon>
        <taxon>Lophotrochozoa</taxon>
        <taxon>Mollusca</taxon>
        <taxon>Bivalvia</taxon>
        <taxon>Autobranchia</taxon>
        <taxon>Heteroconchia</taxon>
        <taxon>Palaeoheterodonta</taxon>
        <taxon>Unionida</taxon>
        <taxon>Unionoidea</taxon>
        <taxon>Unionidae</taxon>
        <taxon>Unioninae</taxon>
        <taxon>Sinanodonta</taxon>
    </lineage>
</organism>
<name>A0ABD3VPW3_SINWO</name>
<feature type="compositionally biased region" description="Polar residues" evidence="3">
    <location>
        <begin position="406"/>
        <end position="423"/>
    </location>
</feature>
<feature type="compositionally biased region" description="Basic residues" evidence="3">
    <location>
        <begin position="301"/>
        <end position="311"/>
    </location>
</feature>
<protein>
    <recommendedName>
        <fullName evidence="4">Coiled-coil domain-containing protein</fullName>
    </recommendedName>
</protein>
<feature type="compositionally biased region" description="Polar residues" evidence="3">
    <location>
        <begin position="565"/>
        <end position="583"/>
    </location>
</feature>
<reference evidence="5 6" key="1">
    <citation type="submission" date="2024-11" db="EMBL/GenBank/DDBJ databases">
        <title>Chromosome-level genome assembly of the freshwater bivalve Anodonta woodiana.</title>
        <authorList>
            <person name="Chen X."/>
        </authorList>
    </citation>
    <scope>NUCLEOTIDE SEQUENCE [LARGE SCALE GENOMIC DNA]</scope>
    <source>
        <strain evidence="5">MN2024</strain>
        <tissue evidence="5">Gills</tissue>
    </source>
</reference>
<dbReference type="PANTHER" id="PTHR22115:SF4">
    <property type="entry name" value="COILED-COIL DOMAIN-CONTAINING PROTEIN"/>
    <property type="match status" value="1"/>
</dbReference>
<dbReference type="AlphaFoldDB" id="A0ABD3VPW3"/>
<dbReference type="InterPro" id="IPR029311">
    <property type="entry name" value="CCDC50_N"/>
</dbReference>
<sequence length="635" mass="73697">MYTVSTSHPDMSDPLYEWQKVRLHQIGLMRKYRVQMCNDWLVYEDGAYAYQVQNDEIEQHYGLNRFHRRTVRDDIPVARVVQDEEEIRQQEERFQELQALTAQAEEDEYVAQRLQQQIQSEAESEKRMREMNDEEIAKDIQEKEKKKYEKYLEKKKERKLKKEREKLEKALQQNSEEAGIVINHERTGSGGTGLSGSTEELEIGVSDISLQRQNGPTATRVTPSGRIEDDGDFSDFYVLPENIEPSHRKTIQEYQDEELARLLQEQEHKRTKAEVDRQKLKEIEEQDERLAQIIHEQEKLRVKKAKEKRKQLQQQKQQQQQTSHRQQELDVRPSQQSRRPESRNPRGFRRDSFIMSLQNGPASSVDDSDNTHINSSIPSPQSDGQILNNSANLSRGNVRQLSQDSFVNNKTQLSPNENQVNSKSMRHVEEWLENSPVGSTNNIRDPHGRLFRERTDHDSLPSPTSPPGSYHSEEEVSQRPKPSVDHRKEEPCYAVSDPFNFNIAKAIDPTYPRRRHELKVQEEKQRKSPVTETLSRSLPLHDDTEFEWDPSLRGSLRRPRGATWNPPNVISTRTDIGTINSLASREDGFHEDGRTGTPWGPVQGQKRNQDRGKKSKKQQPPGSPGPKQKGSCKQQ</sequence>
<dbReference type="PANTHER" id="PTHR22115">
    <property type="entry name" value="C3ORF6 PROTEIN-RELATED"/>
    <property type="match status" value="1"/>
</dbReference>
<feature type="domain" description="Coiled-coil" evidence="4">
    <location>
        <begin position="35"/>
        <end position="150"/>
    </location>
</feature>
<accession>A0ABD3VPW3</accession>
<keyword evidence="1 2" id="KW-0175">Coiled coil</keyword>
<feature type="compositionally biased region" description="Low complexity" evidence="3">
    <location>
        <begin position="312"/>
        <end position="324"/>
    </location>
</feature>
<dbReference type="EMBL" id="JBJQND010000011">
    <property type="protein sequence ID" value="KAL3862573.1"/>
    <property type="molecule type" value="Genomic_DNA"/>
</dbReference>
<evidence type="ECO:0000259" key="4">
    <source>
        <dbReference type="Pfam" id="PF15295"/>
    </source>
</evidence>
<feature type="compositionally biased region" description="Polar residues" evidence="3">
    <location>
        <begin position="211"/>
        <end position="222"/>
    </location>
</feature>
<evidence type="ECO:0000256" key="3">
    <source>
        <dbReference type="SAM" id="MobiDB-lite"/>
    </source>
</evidence>
<feature type="compositionally biased region" description="Basic and acidic residues" evidence="3">
    <location>
        <begin position="584"/>
        <end position="594"/>
    </location>
</feature>
<gene>
    <name evidence="5" type="ORF">ACJMK2_008530</name>
</gene>
<feature type="region of interest" description="Disordered" evidence="3">
    <location>
        <begin position="506"/>
        <end position="635"/>
    </location>
</feature>
<feature type="region of interest" description="Disordered" evidence="3">
    <location>
        <begin position="211"/>
        <end position="233"/>
    </location>
</feature>
<keyword evidence="6" id="KW-1185">Reference proteome</keyword>
<feature type="compositionally biased region" description="Basic and acidic residues" evidence="3">
    <location>
        <begin position="471"/>
        <end position="491"/>
    </location>
</feature>
<comment type="caution">
    <text evidence="5">The sequence shown here is derived from an EMBL/GenBank/DDBJ whole genome shotgun (WGS) entry which is preliminary data.</text>
</comment>
<evidence type="ECO:0000256" key="1">
    <source>
        <dbReference type="ARBA" id="ARBA00023054"/>
    </source>
</evidence>
<feature type="compositionally biased region" description="Low complexity" evidence="3">
    <location>
        <begin position="625"/>
        <end position="635"/>
    </location>
</feature>
<feature type="compositionally biased region" description="Polar residues" evidence="3">
    <location>
        <begin position="371"/>
        <end position="389"/>
    </location>
</feature>
<feature type="region of interest" description="Disordered" evidence="3">
    <location>
        <begin position="453"/>
        <end position="491"/>
    </location>
</feature>
<feature type="coiled-coil region" evidence="2">
    <location>
        <begin position="80"/>
        <end position="177"/>
    </location>
</feature>